<evidence type="ECO:0000256" key="3">
    <source>
        <dbReference type="ARBA" id="ARBA00022691"/>
    </source>
</evidence>
<dbReference type="Pfam" id="PF08241">
    <property type="entry name" value="Methyltransf_11"/>
    <property type="match status" value="1"/>
</dbReference>
<dbReference type="SUPFAM" id="SSF53335">
    <property type="entry name" value="S-adenosyl-L-methionine-dependent methyltransferases"/>
    <property type="match status" value="1"/>
</dbReference>
<evidence type="ECO:0000313" key="7">
    <source>
        <dbReference type="Proteomes" id="UP000791440"/>
    </source>
</evidence>
<organism evidence="6 7">
    <name type="scientific">Manduca sexta</name>
    <name type="common">Tobacco hawkmoth</name>
    <name type="synonym">Tobacco hornworm</name>
    <dbReference type="NCBI Taxonomy" id="7130"/>
    <lineage>
        <taxon>Eukaryota</taxon>
        <taxon>Metazoa</taxon>
        <taxon>Ecdysozoa</taxon>
        <taxon>Arthropoda</taxon>
        <taxon>Hexapoda</taxon>
        <taxon>Insecta</taxon>
        <taxon>Pterygota</taxon>
        <taxon>Neoptera</taxon>
        <taxon>Endopterygota</taxon>
        <taxon>Lepidoptera</taxon>
        <taxon>Glossata</taxon>
        <taxon>Ditrysia</taxon>
        <taxon>Bombycoidea</taxon>
        <taxon>Sphingidae</taxon>
        <taxon>Sphinginae</taxon>
        <taxon>Sphingini</taxon>
        <taxon>Manduca</taxon>
    </lineage>
</organism>
<reference evidence="6" key="1">
    <citation type="journal article" date="2016" name="Insect Biochem. Mol. Biol.">
        <title>Multifaceted biological insights from a draft genome sequence of the tobacco hornworm moth, Manduca sexta.</title>
        <authorList>
            <person name="Kanost M.R."/>
            <person name="Arrese E.L."/>
            <person name="Cao X."/>
            <person name="Chen Y.R."/>
            <person name="Chellapilla S."/>
            <person name="Goldsmith M.R."/>
            <person name="Grosse-Wilde E."/>
            <person name="Heckel D.G."/>
            <person name="Herndon N."/>
            <person name="Jiang H."/>
            <person name="Papanicolaou A."/>
            <person name="Qu J."/>
            <person name="Soulages J.L."/>
            <person name="Vogel H."/>
            <person name="Walters J."/>
            <person name="Waterhouse R.M."/>
            <person name="Ahn S.J."/>
            <person name="Almeida F.C."/>
            <person name="An C."/>
            <person name="Aqrawi P."/>
            <person name="Bretschneider A."/>
            <person name="Bryant W.B."/>
            <person name="Bucks S."/>
            <person name="Chao H."/>
            <person name="Chevignon G."/>
            <person name="Christen J.M."/>
            <person name="Clarke D.F."/>
            <person name="Dittmer N.T."/>
            <person name="Ferguson L.C.F."/>
            <person name="Garavelou S."/>
            <person name="Gordon K.H.J."/>
            <person name="Gunaratna R.T."/>
            <person name="Han Y."/>
            <person name="Hauser F."/>
            <person name="He Y."/>
            <person name="Heidel-Fischer H."/>
            <person name="Hirsh A."/>
            <person name="Hu Y."/>
            <person name="Jiang H."/>
            <person name="Kalra D."/>
            <person name="Klinner C."/>
            <person name="Konig C."/>
            <person name="Kovar C."/>
            <person name="Kroll A.R."/>
            <person name="Kuwar S.S."/>
            <person name="Lee S.L."/>
            <person name="Lehman R."/>
            <person name="Li K."/>
            <person name="Li Z."/>
            <person name="Liang H."/>
            <person name="Lovelace S."/>
            <person name="Lu Z."/>
            <person name="Mansfield J.H."/>
            <person name="McCulloch K.J."/>
            <person name="Mathew T."/>
            <person name="Morton B."/>
            <person name="Muzny D.M."/>
            <person name="Neunemann D."/>
            <person name="Ongeri F."/>
            <person name="Pauchet Y."/>
            <person name="Pu L.L."/>
            <person name="Pyrousis I."/>
            <person name="Rao X.J."/>
            <person name="Redding A."/>
            <person name="Roesel C."/>
            <person name="Sanchez-Gracia A."/>
            <person name="Schaack S."/>
            <person name="Shukla A."/>
            <person name="Tetreau G."/>
            <person name="Wang Y."/>
            <person name="Xiong G.H."/>
            <person name="Traut W."/>
            <person name="Walsh T.K."/>
            <person name="Worley K.C."/>
            <person name="Wu D."/>
            <person name="Wu W."/>
            <person name="Wu Y.Q."/>
            <person name="Zhang X."/>
            <person name="Zou Z."/>
            <person name="Zucker H."/>
            <person name="Briscoe A.D."/>
            <person name="Burmester T."/>
            <person name="Clem R.J."/>
            <person name="Feyereisen R."/>
            <person name="Grimmelikhuijzen C.J.P."/>
            <person name="Hamodrakas S.J."/>
            <person name="Hansson B.S."/>
            <person name="Huguet E."/>
            <person name="Jermiin L.S."/>
            <person name="Lan Q."/>
            <person name="Lehman H.K."/>
            <person name="Lorenzen M."/>
            <person name="Merzendorfer H."/>
            <person name="Michalopoulos I."/>
            <person name="Morton D.B."/>
            <person name="Muthukrishnan S."/>
            <person name="Oakeshott J.G."/>
            <person name="Palmer W."/>
            <person name="Park Y."/>
            <person name="Passarelli A.L."/>
            <person name="Rozas J."/>
            <person name="Schwartz L.M."/>
            <person name="Smith W."/>
            <person name="Southgate A."/>
            <person name="Vilcinskas A."/>
            <person name="Vogt R."/>
            <person name="Wang P."/>
            <person name="Werren J."/>
            <person name="Yu X.Q."/>
            <person name="Zhou J.J."/>
            <person name="Brown S.J."/>
            <person name="Scherer S.E."/>
            <person name="Richards S."/>
            <person name="Blissard G.W."/>
        </authorList>
    </citation>
    <scope>NUCLEOTIDE SEQUENCE</scope>
</reference>
<dbReference type="EMBL" id="JH668505">
    <property type="protein sequence ID" value="KAG6456070.1"/>
    <property type="molecule type" value="Genomic_DNA"/>
</dbReference>
<gene>
    <name evidence="6" type="ORF">O3G_MSEX009559</name>
</gene>
<evidence type="ECO:0000256" key="4">
    <source>
        <dbReference type="HAMAP-Rule" id="MF_03044"/>
    </source>
</evidence>
<keyword evidence="3 4" id="KW-0949">S-adenosyl-L-methionine</keyword>
<dbReference type="InterPro" id="IPR021867">
    <property type="entry name" value="Bmt2/SAMTOR"/>
</dbReference>
<protein>
    <recommendedName>
        <fullName evidence="4">S-adenosylmethionine sensor upstream of mTORC1</fullName>
    </recommendedName>
    <alternativeName>
        <fullName evidence="4">Probable methyltransferase BMT2 homolog</fullName>
        <ecNumber evidence="4">2.1.1.-</ecNumber>
    </alternativeName>
</protein>
<keyword evidence="1 4" id="KW-0489">Methyltransferase</keyword>
<comment type="similarity">
    <text evidence="4">Belongs to the BMT2 family.</text>
</comment>
<feature type="domain" description="Methyltransferase type 11" evidence="5">
    <location>
        <begin position="128"/>
        <end position="215"/>
    </location>
</feature>
<dbReference type="HAMAP" id="MF_03044">
    <property type="entry name" value="BMT2"/>
    <property type="match status" value="1"/>
</dbReference>
<reference evidence="6" key="2">
    <citation type="submission" date="2020-12" db="EMBL/GenBank/DDBJ databases">
        <authorList>
            <person name="Kanost M."/>
        </authorList>
    </citation>
    <scope>NUCLEOTIDE SEQUENCE</scope>
</reference>
<comment type="caution">
    <text evidence="6">The sequence shown here is derived from an EMBL/GenBank/DDBJ whole genome shotgun (WGS) entry which is preliminary data.</text>
</comment>
<feature type="binding site" evidence="4">
    <location>
        <position position="123"/>
    </location>
    <ligand>
        <name>S-adenosyl-L-methionine</name>
        <dbReference type="ChEBI" id="CHEBI:59789"/>
    </ligand>
</feature>
<dbReference type="GO" id="GO:0032259">
    <property type="term" value="P:methylation"/>
    <property type="evidence" value="ECO:0007669"/>
    <property type="project" value="UniProtKB-KW"/>
</dbReference>
<dbReference type="GO" id="GO:1904262">
    <property type="term" value="P:negative regulation of TORC1 signaling"/>
    <property type="evidence" value="ECO:0007669"/>
    <property type="project" value="TreeGrafter"/>
</dbReference>
<evidence type="ECO:0000256" key="1">
    <source>
        <dbReference type="ARBA" id="ARBA00022603"/>
    </source>
</evidence>
<dbReference type="InterPro" id="IPR029063">
    <property type="entry name" value="SAM-dependent_MTases_sf"/>
</dbReference>
<evidence type="ECO:0000313" key="6">
    <source>
        <dbReference type="EMBL" id="KAG6456070.1"/>
    </source>
</evidence>
<evidence type="ECO:0000259" key="5">
    <source>
        <dbReference type="Pfam" id="PF08241"/>
    </source>
</evidence>
<dbReference type="PANTHER" id="PTHR21008">
    <property type="entry name" value="S-ADENOSYLMETHIONINE SENSOR UPSTREAM OF MTORC1-RELATED"/>
    <property type="match status" value="1"/>
</dbReference>
<keyword evidence="7" id="KW-1185">Reference proteome</keyword>
<proteinExistence type="inferred from homology"/>
<comment type="function">
    <text evidence="4">S-adenosyl-L-methionine-binding protein that acts as an inhibitor of mTORC1 signaling. Acts as a sensor of S-adenosyl-L-methionine to signal methionine sufficiency to mTORC1. Probably also acts as a S-adenosyl-L-methionine-dependent methyltransferase.</text>
</comment>
<sequence length="326" mass="37797">MASEEHQRLSQYVKDVHSALRRSTLKLGAEKAWQKHCENKEKLASYAKCMQTLATAHWEQNIADDLSKANSRIKWTVDLCNDYFVNLFYEYYREKDYDVAKKLNLTLDTIESFSETLKFIDVGSCYNPFKQYPFLDVFAIDLCPANDSVFQCDFLQVPVGDKTVVGNSQVTQLEQCSFDVVAFCFFLEYLPSSQLRINACEKAYDILKPGGLLVISTPDSKHVGANSKIMKCWRYSLALMGFSRIKYEKFKYMHCMAFRKSLHPNIAKRWAYLYKEANMEYEINIPQDFNKDDDYVDLNAPSGSGLNRVAFKPEDFQELPFCNEDF</sequence>
<dbReference type="Gene3D" id="3.40.50.150">
    <property type="entry name" value="Vaccinia Virus protein VP39"/>
    <property type="match status" value="1"/>
</dbReference>
<dbReference type="Proteomes" id="UP000791440">
    <property type="component" value="Unassembled WGS sequence"/>
</dbReference>
<dbReference type="CDD" id="cd02440">
    <property type="entry name" value="AdoMet_MTases"/>
    <property type="match status" value="1"/>
</dbReference>
<dbReference type="PANTHER" id="PTHR21008:SF0">
    <property type="entry name" value="S-ADENOSYLMETHIONINE SENSOR UPSTREAM OF MTORC1"/>
    <property type="match status" value="1"/>
</dbReference>
<dbReference type="OrthoDB" id="5954793at2759"/>
<dbReference type="GO" id="GO:0008757">
    <property type="term" value="F:S-adenosylmethionine-dependent methyltransferase activity"/>
    <property type="evidence" value="ECO:0007669"/>
    <property type="project" value="InterPro"/>
</dbReference>
<keyword evidence="2 4" id="KW-0808">Transferase</keyword>
<dbReference type="EC" id="2.1.1.-" evidence="4"/>
<feature type="binding site" evidence="4">
    <location>
        <position position="141"/>
    </location>
    <ligand>
        <name>S-adenosyl-L-methionine</name>
        <dbReference type="ChEBI" id="CHEBI:59789"/>
    </ligand>
</feature>
<dbReference type="AlphaFoldDB" id="A0A921ZEJ7"/>
<dbReference type="InterPro" id="IPR013216">
    <property type="entry name" value="Methyltransf_11"/>
</dbReference>
<evidence type="ECO:0000256" key="2">
    <source>
        <dbReference type="ARBA" id="ARBA00022679"/>
    </source>
</evidence>
<accession>A0A921ZEJ7</accession>
<name>A0A921ZEJ7_MANSE</name>